<evidence type="ECO:0000256" key="2">
    <source>
        <dbReference type="ARBA" id="ARBA00023444"/>
    </source>
</evidence>
<evidence type="ECO:0000256" key="1">
    <source>
        <dbReference type="ARBA" id="ARBA00023239"/>
    </source>
</evidence>
<proteinExistence type="inferred from homology"/>
<sequence length="326" mass="36222">MDLDDLDWKLMNDWQRALPLVPRPFQVIADDLKTEESDVIRRLKSLLDVGAISRVGGTCRPNTLAASTLAAVAAPPGYIEETAAIINSVEGVNHSYERENEWNIWFVATGPTRSFVDAALTQISVRTGLRVLDLRLIRPFNVDLGFALDGKGEMPAPLPVDDTVPLEAGDRAVMQALSEGLEPVERPFAVLAQTLGREETEVLDRVRSLAQAGILSRIGLIVRHRPLGWRSNAMCVFEIPEHEIYEKGAALTKVPGVTLCYERRPAPDVWPYTLYCMIHGRSRAETLDVLSLARVRATLTGYPYKVLFSTRCFKQTGALIDRKENA</sequence>
<evidence type="ECO:0000313" key="8">
    <source>
        <dbReference type="EMBL" id="WWR45019.1"/>
    </source>
</evidence>
<keyword evidence="9" id="KW-1185">Reference proteome</keyword>
<evidence type="ECO:0000256" key="3">
    <source>
        <dbReference type="ARBA" id="ARBA00023457"/>
    </source>
</evidence>
<evidence type="ECO:0000259" key="6">
    <source>
        <dbReference type="Pfam" id="PF17805"/>
    </source>
</evidence>
<name>A0ABZ2HE86_9RHOB</name>
<dbReference type="Pfam" id="PF22451">
    <property type="entry name" value="NirdL-like_HTH"/>
    <property type="match status" value="2"/>
</dbReference>
<dbReference type="PANTHER" id="PTHR43413:SF1">
    <property type="entry name" value="SIROHEME DECARBOXYLASE NIRL SUBUNIT"/>
    <property type="match status" value="1"/>
</dbReference>
<evidence type="ECO:0000259" key="7">
    <source>
        <dbReference type="Pfam" id="PF22451"/>
    </source>
</evidence>
<protein>
    <recommendedName>
        <fullName evidence="4">siroheme decarboxylase</fullName>
        <ecNumber evidence="4">4.1.1.111</ecNumber>
    </recommendedName>
</protein>
<comment type="pathway">
    <text evidence="2">Porphyrin-containing compound metabolism.</text>
</comment>
<feature type="domain" description="Siroheme decarboxylase AsnC-like ligand binding" evidence="6">
    <location>
        <begin position="66"/>
        <end position="136"/>
    </location>
</feature>
<dbReference type="PANTHER" id="PTHR43413">
    <property type="entry name" value="TRANSCRIPTIONAL REGULATOR, ASNC FAMILY"/>
    <property type="match status" value="1"/>
</dbReference>
<organism evidence="8 9">
    <name type="scientific">Roseovarius phycicola</name>
    <dbReference type="NCBI Taxonomy" id="3080976"/>
    <lineage>
        <taxon>Bacteria</taxon>
        <taxon>Pseudomonadati</taxon>
        <taxon>Pseudomonadota</taxon>
        <taxon>Alphaproteobacteria</taxon>
        <taxon>Rhodobacterales</taxon>
        <taxon>Roseobacteraceae</taxon>
        <taxon>Roseovarius</taxon>
    </lineage>
</organism>
<dbReference type="Gene3D" id="3.30.70.3460">
    <property type="match status" value="2"/>
</dbReference>
<dbReference type="Pfam" id="PF17805">
    <property type="entry name" value="AsnC_trans_reg2"/>
    <property type="match status" value="2"/>
</dbReference>
<dbReference type="InterPro" id="IPR050684">
    <property type="entry name" value="HTH-Siroheme_Decarb"/>
</dbReference>
<evidence type="ECO:0000256" key="4">
    <source>
        <dbReference type="ARBA" id="ARBA00023471"/>
    </source>
</evidence>
<dbReference type="EC" id="4.1.1.111" evidence="4"/>
<comment type="catalytic activity">
    <reaction evidence="5">
        <text>siroheme + 2 H(+) = 12,18-didecarboxysiroheme + 2 CO2</text>
        <dbReference type="Rhea" id="RHEA:19093"/>
        <dbReference type="ChEBI" id="CHEBI:15378"/>
        <dbReference type="ChEBI" id="CHEBI:16526"/>
        <dbReference type="ChEBI" id="CHEBI:60052"/>
        <dbReference type="ChEBI" id="CHEBI:140497"/>
        <dbReference type="EC" id="4.1.1.111"/>
    </reaction>
</comment>
<dbReference type="Proteomes" id="UP001364156">
    <property type="component" value="Chromosome"/>
</dbReference>
<dbReference type="InterPro" id="IPR053953">
    <property type="entry name" value="NirdL-like_HTH"/>
</dbReference>
<feature type="domain" description="Siroheme decarboxylase NirL-like HTH" evidence="7">
    <location>
        <begin position="170"/>
        <end position="215"/>
    </location>
</feature>
<dbReference type="RefSeq" id="WP_338547842.1">
    <property type="nucleotide sequence ID" value="NZ_CP146069.1"/>
</dbReference>
<gene>
    <name evidence="8" type="ORF">RZ517_09280</name>
</gene>
<reference evidence="8 9" key="1">
    <citation type="submission" date="2023-10" db="EMBL/GenBank/DDBJ databases">
        <title>Roseovarius strain S88 nov., isolated from a marine algae.</title>
        <authorList>
            <person name="Lee M.W."/>
            <person name="Lee J.K."/>
            <person name="Kim J.M."/>
            <person name="Choi D.G."/>
            <person name="Baek J.H."/>
            <person name="Bayburt H."/>
            <person name="Jung J.J."/>
            <person name="Han D.M."/>
            <person name="Jeon C.O."/>
        </authorList>
    </citation>
    <scope>NUCLEOTIDE SEQUENCE [LARGE SCALE GENOMIC DNA]</scope>
    <source>
        <strain evidence="8 9">S88</strain>
    </source>
</reference>
<feature type="domain" description="Siroheme decarboxylase AsnC-like ligand binding" evidence="6">
    <location>
        <begin position="227"/>
        <end position="314"/>
    </location>
</feature>
<evidence type="ECO:0000313" key="9">
    <source>
        <dbReference type="Proteomes" id="UP001364156"/>
    </source>
</evidence>
<keyword evidence="1" id="KW-0456">Lyase</keyword>
<comment type="similarity">
    <text evidence="3">Belongs to the Ahb/Nir family.</text>
</comment>
<dbReference type="EMBL" id="CP146069">
    <property type="protein sequence ID" value="WWR45019.1"/>
    <property type="molecule type" value="Genomic_DNA"/>
</dbReference>
<accession>A0ABZ2HE86</accession>
<evidence type="ECO:0000256" key="5">
    <source>
        <dbReference type="ARBA" id="ARBA00048470"/>
    </source>
</evidence>
<dbReference type="InterPro" id="IPR040523">
    <property type="entry name" value="AsnC_trans_reg2"/>
</dbReference>
<feature type="domain" description="Siroheme decarboxylase NirL-like HTH" evidence="7">
    <location>
        <begin position="9"/>
        <end position="52"/>
    </location>
</feature>